<proteinExistence type="inferred from homology"/>
<evidence type="ECO:0000259" key="3">
    <source>
        <dbReference type="Pfam" id="PF01055"/>
    </source>
</evidence>
<dbReference type="CDD" id="cd06595">
    <property type="entry name" value="GH31_u1"/>
    <property type="match status" value="1"/>
</dbReference>
<evidence type="ECO:0000256" key="1">
    <source>
        <dbReference type="ARBA" id="ARBA00007806"/>
    </source>
</evidence>
<dbReference type="SUPFAM" id="SSF51011">
    <property type="entry name" value="Glycosyl hydrolase domain"/>
    <property type="match status" value="1"/>
</dbReference>
<evidence type="ECO:0008006" key="7">
    <source>
        <dbReference type="Google" id="ProtNLM"/>
    </source>
</evidence>
<dbReference type="RefSeq" id="WP_073823003.1">
    <property type="nucleotide sequence ID" value="NZ_MQVS01000002.1"/>
</dbReference>
<dbReference type="Gene3D" id="3.20.20.80">
    <property type="entry name" value="Glycosidases"/>
    <property type="match status" value="1"/>
</dbReference>
<accession>A0A1Q5PY36</accession>
<comment type="similarity">
    <text evidence="1 2">Belongs to the glycosyl hydrolase 31 family.</text>
</comment>
<dbReference type="InterPro" id="IPR017853">
    <property type="entry name" value="GH"/>
</dbReference>
<dbReference type="InterPro" id="IPR000322">
    <property type="entry name" value="Glyco_hydro_31_TIM"/>
</dbReference>
<evidence type="ECO:0000313" key="5">
    <source>
        <dbReference type="EMBL" id="OKL52372.1"/>
    </source>
</evidence>
<dbReference type="Proteomes" id="UP000185612">
    <property type="component" value="Unassembled WGS sequence"/>
</dbReference>
<dbReference type="Pfam" id="PF21365">
    <property type="entry name" value="Glyco_hydro_31_3rd"/>
    <property type="match status" value="1"/>
</dbReference>
<gene>
    <name evidence="5" type="ORF">BSZ40_02520</name>
</gene>
<evidence type="ECO:0000256" key="2">
    <source>
        <dbReference type="RuleBase" id="RU361185"/>
    </source>
</evidence>
<comment type="caution">
    <text evidence="5">The sequence shown here is derived from an EMBL/GenBank/DDBJ whole genome shotgun (WGS) entry which is preliminary data.</text>
</comment>
<dbReference type="InterPro" id="IPR048395">
    <property type="entry name" value="Glyco_hydro_31_C"/>
</dbReference>
<dbReference type="AlphaFoldDB" id="A0A1Q5PY36"/>
<dbReference type="InParanoid" id="A0A1Q5PY36"/>
<evidence type="ECO:0000259" key="4">
    <source>
        <dbReference type="Pfam" id="PF21365"/>
    </source>
</evidence>
<reference evidence="6" key="1">
    <citation type="submission" date="2016-12" db="EMBL/GenBank/DDBJ databases">
        <authorList>
            <person name="Meng X."/>
        </authorList>
    </citation>
    <scope>NUCLEOTIDE SEQUENCE [LARGE SCALE GENOMIC DNA]</scope>
    <source>
        <strain evidence="6">DSM 20732</strain>
    </source>
</reference>
<protein>
    <recommendedName>
        <fullName evidence="7">Alpha-glucosidase</fullName>
    </recommendedName>
</protein>
<dbReference type="PANTHER" id="PTHR22762">
    <property type="entry name" value="ALPHA-GLUCOSIDASE"/>
    <property type="match status" value="1"/>
</dbReference>
<dbReference type="Gene3D" id="2.60.40.1180">
    <property type="entry name" value="Golgi alpha-mannosidase II"/>
    <property type="match status" value="2"/>
</dbReference>
<dbReference type="PANTHER" id="PTHR22762:SF89">
    <property type="entry name" value="ALPHA-XYLOSIDASE"/>
    <property type="match status" value="1"/>
</dbReference>
<evidence type="ECO:0000313" key="6">
    <source>
        <dbReference type="Proteomes" id="UP000185612"/>
    </source>
</evidence>
<dbReference type="SUPFAM" id="SSF51445">
    <property type="entry name" value="(Trans)glycosidases"/>
    <property type="match status" value="1"/>
</dbReference>
<dbReference type="GO" id="GO:0005975">
    <property type="term" value="P:carbohydrate metabolic process"/>
    <property type="evidence" value="ECO:0007669"/>
    <property type="project" value="InterPro"/>
</dbReference>
<feature type="domain" description="Glycosyl hydrolase family 31 C-terminal" evidence="4">
    <location>
        <begin position="505"/>
        <end position="592"/>
    </location>
</feature>
<feature type="domain" description="Glycoside hydrolase family 31 TIM barrel" evidence="3">
    <location>
        <begin position="194"/>
        <end position="494"/>
    </location>
</feature>
<dbReference type="OrthoDB" id="176168at2"/>
<name>A0A1Q5PY36_9ACTO</name>
<organism evidence="5 6">
    <name type="scientific">Buchananella hordeovulneris</name>
    <dbReference type="NCBI Taxonomy" id="52770"/>
    <lineage>
        <taxon>Bacteria</taxon>
        <taxon>Bacillati</taxon>
        <taxon>Actinomycetota</taxon>
        <taxon>Actinomycetes</taxon>
        <taxon>Actinomycetales</taxon>
        <taxon>Actinomycetaceae</taxon>
        <taxon>Buchananella</taxon>
    </lineage>
</organism>
<sequence length="776" mass="86399">MDATELEVSAAGVRGPQWRITLLTDRLVRLEWQEAGFFADGPTQLVVCRDFPAPTFRVDRRADQLRIITDYLEINYDGREFSSAGLTIRLRHAAGALHGTTWHYGQVIPVDQWHSNLGGTVRTLDMVDGEIPLDPGLVGRAGVGVVDDSASLLLDIDGWPHPRRGPGQDLYFFGYGLDYEGALRDFFRLTGASPLVPRYTLGNWWSRYWAYSAAEYQALLDDFAARQVPLSVAVLDMDWHLTDIDPALGTGWTGYTWNRELFPDPPAFLAALHARGLAVCLNVHPADGIRRHEAVYPQVAAKLGVENGDTVPFDIADRDFVASYFADVHRPLEDEGVDFWWLDWQQGTHSRLPGLDPLWMLNHLHYRDSQRRGRGLIFSRYAGLGSHRYPLGFSGDTIITWQSLAFQPYFTATAANVGYFWWSHDIGGHMFGKRSAQLQTRWLQLGVFSPINRLHSTSSPFAAKMPWVFPAPHQEIQERFLRLRHRLIPYLYTLMWHAHTDGRAPIAPVYHRWANRDDAYTHRNSYLFGQLLVVPLTQPVDPVTSLVGQATWLPPGTWFDVFTGERYVGDQHLVLYRPLERYPVLAPAGTILPLASEPTAATHAHPAALTLRLFPGSGRTQLVEDDGGTDPVAATIDFTWRWEDATATLTASGGDRRTLTLELVGATGGRATTAAGSWRGQPATDELLAPAYRFPLGQVDLADFTVQLTEVAWQPTDWRGAAFALLETAEIALTSKERAWAAVQQLSGAPLVAALAALSLPPSLHGALTELIANHT</sequence>
<dbReference type="Pfam" id="PF01055">
    <property type="entry name" value="Glyco_hydro_31_2nd"/>
    <property type="match status" value="1"/>
</dbReference>
<keyword evidence="2" id="KW-0378">Hydrolase</keyword>
<keyword evidence="6" id="KW-1185">Reference proteome</keyword>
<dbReference type="InterPro" id="IPR013780">
    <property type="entry name" value="Glyco_hydro_b"/>
</dbReference>
<dbReference type="GO" id="GO:0006491">
    <property type="term" value="P:N-glycan processing"/>
    <property type="evidence" value="ECO:0007669"/>
    <property type="project" value="TreeGrafter"/>
</dbReference>
<dbReference type="STRING" id="52770.BSZ40_02520"/>
<dbReference type="GO" id="GO:0090599">
    <property type="term" value="F:alpha-glucosidase activity"/>
    <property type="evidence" value="ECO:0007669"/>
    <property type="project" value="TreeGrafter"/>
</dbReference>
<keyword evidence="2" id="KW-0326">Glycosidase</keyword>
<dbReference type="EMBL" id="MQVS01000002">
    <property type="protein sequence ID" value="OKL52372.1"/>
    <property type="molecule type" value="Genomic_DNA"/>
</dbReference>